<accession>A0ABD1LIA6</accession>
<evidence type="ECO:0008006" key="3">
    <source>
        <dbReference type="Google" id="ProtNLM"/>
    </source>
</evidence>
<dbReference type="AlphaFoldDB" id="A0ABD1LIA6"/>
<sequence>MDFGELRKAVEEVEVVDAHAHSIVSLDSNYAFIHVFSEAYGHALNFSSNTLSFKRNLRDIAELYGSELSLQGVEEHRRASGIQSICSTCFKAARITSILIDDGLELDKKHDIEWHRSFTPLVGRILRIEQLAEKILDEVRYLNTFTFNLHSRDYASNIIYV</sequence>
<dbReference type="PANTHER" id="PTHR43383">
    <property type="entry name" value="NODULIN 6"/>
    <property type="match status" value="1"/>
</dbReference>
<evidence type="ECO:0000313" key="2">
    <source>
        <dbReference type="Proteomes" id="UP001603857"/>
    </source>
</evidence>
<organism evidence="1 2">
    <name type="scientific">Flemingia macrophylla</name>
    <dbReference type="NCBI Taxonomy" id="520843"/>
    <lineage>
        <taxon>Eukaryota</taxon>
        <taxon>Viridiplantae</taxon>
        <taxon>Streptophyta</taxon>
        <taxon>Embryophyta</taxon>
        <taxon>Tracheophyta</taxon>
        <taxon>Spermatophyta</taxon>
        <taxon>Magnoliopsida</taxon>
        <taxon>eudicotyledons</taxon>
        <taxon>Gunneridae</taxon>
        <taxon>Pentapetalae</taxon>
        <taxon>rosids</taxon>
        <taxon>fabids</taxon>
        <taxon>Fabales</taxon>
        <taxon>Fabaceae</taxon>
        <taxon>Papilionoideae</taxon>
        <taxon>50 kb inversion clade</taxon>
        <taxon>NPAAA clade</taxon>
        <taxon>indigoferoid/millettioid clade</taxon>
        <taxon>Phaseoleae</taxon>
        <taxon>Flemingia</taxon>
    </lineage>
</organism>
<dbReference type="Proteomes" id="UP001603857">
    <property type="component" value="Unassembled WGS sequence"/>
</dbReference>
<comment type="caution">
    <text evidence="1">The sequence shown here is derived from an EMBL/GenBank/DDBJ whole genome shotgun (WGS) entry which is preliminary data.</text>
</comment>
<dbReference type="Gene3D" id="3.20.20.140">
    <property type="entry name" value="Metal-dependent hydrolases"/>
    <property type="match status" value="1"/>
</dbReference>
<proteinExistence type="predicted"/>
<evidence type="ECO:0000313" key="1">
    <source>
        <dbReference type="EMBL" id="KAL2323183.1"/>
    </source>
</evidence>
<dbReference type="PANTHER" id="PTHR43383:SF2">
    <property type="entry name" value="AMIDOHYDROLASE 2 FAMILY PROTEIN"/>
    <property type="match status" value="1"/>
</dbReference>
<keyword evidence="2" id="KW-1185">Reference proteome</keyword>
<protein>
    <recommendedName>
        <fullName evidence="3">Amidohydrolase-related domain-containing protein</fullName>
    </recommendedName>
</protein>
<gene>
    <name evidence="1" type="ORF">Fmac_027562</name>
</gene>
<reference evidence="1 2" key="1">
    <citation type="submission" date="2024-08" db="EMBL/GenBank/DDBJ databases">
        <title>Insights into the chromosomal genome structure of Flemingia macrophylla.</title>
        <authorList>
            <person name="Ding Y."/>
            <person name="Zhao Y."/>
            <person name="Bi W."/>
            <person name="Wu M."/>
            <person name="Zhao G."/>
            <person name="Gong Y."/>
            <person name="Li W."/>
            <person name="Zhang P."/>
        </authorList>
    </citation>
    <scope>NUCLEOTIDE SEQUENCE [LARGE SCALE GENOMIC DNA]</scope>
    <source>
        <strain evidence="1">DYQJB</strain>
        <tissue evidence="1">Leaf</tissue>
    </source>
</reference>
<name>A0ABD1LIA6_9FABA</name>
<dbReference type="EMBL" id="JBGMDY010000009">
    <property type="protein sequence ID" value="KAL2323183.1"/>
    <property type="molecule type" value="Genomic_DNA"/>
</dbReference>